<organism evidence="7 8">
    <name type="scientific">Elysia marginata</name>
    <dbReference type="NCBI Taxonomy" id="1093978"/>
    <lineage>
        <taxon>Eukaryota</taxon>
        <taxon>Metazoa</taxon>
        <taxon>Spiralia</taxon>
        <taxon>Lophotrochozoa</taxon>
        <taxon>Mollusca</taxon>
        <taxon>Gastropoda</taxon>
        <taxon>Heterobranchia</taxon>
        <taxon>Euthyneura</taxon>
        <taxon>Panpulmonata</taxon>
        <taxon>Sacoglossa</taxon>
        <taxon>Placobranchoidea</taxon>
        <taxon>Plakobranchidae</taxon>
        <taxon>Elysia</taxon>
    </lineage>
</organism>
<proteinExistence type="inferred from homology"/>
<evidence type="ECO:0000256" key="2">
    <source>
        <dbReference type="ARBA" id="ARBA00022701"/>
    </source>
</evidence>
<gene>
    <name evidence="7" type="ORF">ElyMa_006386500</name>
</gene>
<reference evidence="7 8" key="1">
    <citation type="journal article" date="2021" name="Elife">
        <title>Chloroplast acquisition without the gene transfer in kleptoplastic sea slugs, Plakobranchus ocellatus.</title>
        <authorList>
            <person name="Maeda T."/>
            <person name="Takahashi S."/>
            <person name="Yoshida T."/>
            <person name="Shimamura S."/>
            <person name="Takaki Y."/>
            <person name="Nagai Y."/>
            <person name="Toyoda A."/>
            <person name="Suzuki Y."/>
            <person name="Arimoto A."/>
            <person name="Ishii H."/>
            <person name="Satoh N."/>
            <person name="Nishiyama T."/>
            <person name="Hasebe M."/>
            <person name="Maruyama T."/>
            <person name="Minagawa J."/>
            <person name="Obokata J."/>
            <person name="Shigenobu S."/>
        </authorList>
    </citation>
    <scope>NUCLEOTIDE SEQUENCE [LARGE SCALE GENOMIC DNA]</scope>
</reference>
<dbReference type="Proteomes" id="UP000762676">
    <property type="component" value="Unassembled WGS sequence"/>
</dbReference>
<sequence>MREIIHIQIGACGNHIGTKFWEVICDEHGVDPLGTFRGESDLQLERINVYFDESSGGRFVPRALLIDTEPGPLDQVRGGPFGHVFSPDNFISGRTGCSNNWAKGFFTDGAELSNMIFEKARRMAEGCDLVQGFQMTHALGGGTGAGLGSLLLQQLRDEFMDRMLCTFSVIPSPRIKGGRIDRSEIGEHIKKYCNNPAVHLYRREHAPSRLYPPSDITSSDMHADLCQSLRQIGIETYRKEIRAQNITSFTTLGAEESEVCMRYKEHTHEIENAQLCDCDVCANYKKKHLERRDLVRAAYQADVEKTNEQREIFTSVDLQKVMVLPRLPGVKSCAFIRRTTAFNGTFSGLGRSSNNIAVIWHEAVSGRNCQ</sequence>
<keyword evidence="3 5" id="KW-0547">Nucleotide-binding</keyword>
<evidence type="ECO:0000313" key="7">
    <source>
        <dbReference type="EMBL" id="GFR99965.1"/>
    </source>
</evidence>
<dbReference type="SMART" id="SM00864">
    <property type="entry name" value="Tubulin"/>
    <property type="match status" value="1"/>
</dbReference>
<comment type="subunit">
    <text evidence="5">Dimer of alpha and beta chains. A typical microtubule is a hollow water-filled tube with an outer diameter of 25 nm and an inner diameter of 15 nM. Alpha-beta heterodimers associate head-to-tail to form protofilaments running lengthwise along the microtubule wall with the beta-tubulin subunit facing the microtubule plus end conferring a structural polarity. Microtubules usually have 13 protofilaments but different protofilament numbers can be found in some organisms and specialized cells.</text>
</comment>
<dbReference type="GO" id="GO:0007017">
    <property type="term" value="P:microtubule-based process"/>
    <property type="evidence" value="ECO:0007669"/>
    <property type="project" value="InterPro"/>
</dbReference>
<dbReference type="InterPro" id="IPR017975">
    <property type="entry name" value="Tubulin_CS"/>
</dbReference>
<dbReference type="GO" id="GO:0005874">
    <property type="term" value="C:microtubule"/>
    <property type="evidence" value="ECO:0007669"/>
    <property type="project" value="UniProtKB-KW"/>
</dbReference>
<evidence type="ECO:0000256" key="3">
    <source>
        <dbReference type="ARBA" id="ARBA00022741"/>
    </source>
</evidence>
<dbReference type="PROSITE" id="PS00228">
    <property type="entry name" value="TUBULIN_B_AUTOREG"/>
    <property type="match status" value="1"/>
</dbReference>
<evidence type="ECO:0000256" key="4">
    <source>
        <dbReference type="ARBA" id="ARBA00023134"/>
    </source>
</evidence>
<dbReference type="EMBL" id="BMAT01012827">
    <property type="protein sequence ID" value="GFR99965.1"/>
    <property type="molecule type" value="Genomic_DNA"/>
</dbReference>
<comment type="function">
    <text evidence="5">Tubulin is the major constituent of microtubules, a cylinder consisting of laterally associated linear protofilaments composed of alpha- and beta-tubulin heterodimers. Microtubules grow by the addition of GTP-tubulin dimers to the microtubule end, where a stabilizing cap forms. Below the cap, tubulin dimers are in GDP-bound state, owing to GTPase activity of alpha-tubulin.</text>
</comment>
<dbReference type="InterPro" id="IPR003008">
    <property type="entry name" value="Tubulin_FtsZ_GTPase"/>
</dbReference>
<dbReference type="SUPFAM" id="SSF52490">
    <property type="entry name" value="Tubulin nucleotide-binding domain-like"/>
    <property type="match status" value="1"/>
</dbReference>
<protein>
    <recommendedName>
        <fullName evidence="5">Tubulin beta chain</fullName>
    </recommendedName>
</protein>
<accession>A0AAV4HTD0</accession>
<dbReference type="PRINTS" id="PR01163">
    <property type="entry name" value="BETATUBULIN"/>
</dbReference>
<dbReference type="InterPro" id="IPR036525">
    <property type="entry name" value="Tubulin/FtsZ_GTPase_sf"/>
</dbReference>
<dbReference type="Gene3D" id="3.40.50.1440">
    <property type="entry name" value="Tubulin/FtsZ, GTPase domain"/>
    <property type="match status" value="1"/>
</dbReference>
<keyword evidence="4 5" id="KW-0342">GTP-binding</keyword>
<dbReference type="InterPro" id="IPR002453">
    <property type="entry name" value="Beta_tubulin"/>
</dbReference>
<comment type="caution">
    <text evidence="7">The sequence shown here is derived from an EMBL/GenBank/DDBJ whole genome shotgun (WGS) entry which is preliminary data.</text>
</comment>
<dbReference type="GO" id="GO:0005200">
    <property type="term" value="F:structural constituent of cytoskeleton"/>
    <property type="evidence" value="ECO:0007669"/>
    <property type="project" value="InterPro"/>
</dbReference>
<dbReference type="PROSITE" id="PS00227">
    <property type="entry name" value="TUBULIN"/>
    <property type="match status" value="1"/>
</dbReference>
<dbReference type="InterPro" id="IPR000217">
    <property type="entry name" value="Tubulin"/>
</dbReference>
<dbReference type="InterPro" id="IPR013838">
    <property type="entry name" value="Beta-tubulin_BS"/>
</dbReference>
<dbReference type="AlphaFoldDB" id="A0AAV4HTD0"/>
<evidence type="ECO:0000256" key="1">
    <source>
        <dbReference type="ARBA" id="ARBA00009636"/>
    </source>
</evidence>
<dbReference type="GO" id="GO:0003924">
    <property type="term" value="F:GTPase activity"/>
    <property type="evidence" value="ECO:0007669"/>
    <property type="project" value="InterPro"/>
</dbReference>
<dbReference type="Pfam" id="PF00091">
    <property type="entry name" value="Tubulin"/>
    <property type="match status" value="1"/>
</dbReference>
<evidence type="ECO:0000313" key="8">
    <source>
        <dbReference type="Proteomes" id="UP000762676"/>
    </source>
</evidence>
<comment type="similarity">
    <text evidence="1 5">Belongs to the tubulin family.</text>
</comment>
<evidence type="ECO:0000256" key="5">
    <source>
        <dbReference type="RuleBase" id="RU000352"/>
    </source>
</evidence>
<keyword evidence="8" id="KW-1185">Reference proteome</keyword>
<keyword evidence="2 5" id="KW-0493">Microtubule</keyword>
<dbReference type="PANTHER" id="PTHR11588">
    <property type="entry name" value="TUBULIN"/>
    <property type="match status" value="1"/>
</dbReference>
<feature type="domain" description="Tubulin/FtsZ GTPase" evidence="6">
    <location>
        <begin position="47"/>
        <end position="257"/>
    </location>
</feature>
<dbReference type="PRINTS" id="PR01161">
    <property type="entry name" value="TUBULIN"/>
</dbReference>
<evidence type="ECO:0000259" key="6">
    <source>
        <dbReference type="SMART" id="SM00864"/>
    </source>
</evidence>
<name>A0AAV4HTD0_9GAST</name>
<dbReference type="GO" id="GO:0005525">
    <property type="term" value="F:GTP binding"/>
    <property type="evidence" value="ECO:0007669"/>
    <property type="project" value="UniProtKB-UniRule"/>
</dbReference>